<dbReference type="InterPro" id="IPR001041">
    <property type="entry name" value="2Fe-2S_ferredoxin-type"/>
</dbReference>
<evidence type="ECO:0000313" key="9">
    <source>
        <dbReference type="Proteomes" id="UP001251857"/>
    </source>
</evidence>
<dbReference type="SUPFAM" id="SSF54292">
    <property type="entry name" value="2Fe-2S ferredoxin-like"/>
    <property type="match status" value="1"/>
</dbReference>
<dbReference type="RefSeq" id="WP_311653593.1">
    <property type="nucleotide sequence ID" value="NZ_JAVRIB010000012.1"/>
</dbReference>
<keyword evidence="3" id="KW-0479">Metal-binding</keyword>
<keyword evidence="5" id="KW-0411">Iron-sulfur</keyword>
<dbReference type="InterPro" id="IPR001055">
    <property type="entry name" value="Adrenodoxin-like"/>
</dbReference>
<dbReference type="EMBL" id="JAVRIB010000012">
    <property type="protein sequence ID" value="MDT0635692.1"/>
    <property type="molecule type" value="Genomic_DNA"/>
</dbReference>
<dbReference type="InterPro" id="IPR012675">
    <property type="entry name" value="Beta-grasp_dom_sf"/>
</dbReference>
<evidence type="ECO:0000256" key="4">
    <source>
        <dbReference type="ARBA" id="ARBA00023004"/>
    </source>
</evidence>
<gene>
    <name evidence="8" type="ORF">RM532_12105</name>
</gene>
<accession>A0ABU3C2D2</accession>
<evidence type="ECO:0000256" key="2">
    <source>
        <dbReference type="ARBA" id="ARBA00022714"/>
    </source>
</evidence>
<evidence type="ECO:0000256" key="5">
    <source>
        <dbReference type="ARBA" id="ARBA00023014"/>
    </source>
</evidence>
<reference evidence="8 9" key="1">
    <citation type="submission" date="2023-09" db="EMBL/GenBank/DDBJ databases">
        <authorList>
            <person name="Rey-Velasco X."/>
        </authorList>
    </citation>
    <scope>NUCLEOTIDE SEQUENCE [LARGE SCALE GENOMIC DNA]</scope>
    <source>
        <strain evidence="8 9">W335</strain>
    </source>
</reference>
<dbReference type="Pfam" id="PF00111">
    <property type="entry name" value="Fer2"/>
    <property type="match status" value="1"/>
</dbReference>
<protein>
    <submittedName>
        <fullName evidence="8">2Fe-2S iron-sulfur cluster-binding protein</fullName>
    </submittedName>
</protein>
<keyword evidence="9" id="KW-1185">Reference proteome</keyword>
<evidence type="ECO:0000259" key="7">
    <source>
        <dbReference type="PROSITE" id="PS51085"/>
    </source>
</evidence>
<dbReference type="PANTHER" id="PTHR23426:SF65">
    <property type="entry name" value="FERREDOXIN-2, MITOCHONDRIAL"/>
    <property type="match status" value="1"/>
</dbReference>
<dbReference type="InterPro" id="IPR036010">
    <property type="entry name" value="2Fe-2S_ferredoxin-like_sf"/>
</dbReference>
<evidence type="ECO:0000256" key="3">
    <source>
        <dbReference type="ARBA" id="ARBA00022723"/>
    </source>
</evidence>
<dbReference type="PANTHER" id="PTHR23426">
    <property type="entry name" value="FERREDOXIN/ADRENODOXIN"/>
    <property type="match status" value="1"/>
</dbReference>
<keyword evidence="4" id="KW-0408">Iron</keyword>
<dbReference type="PRINTS" id="PR00355">
    <property type="entry name" value="ADRENODOXIN"/>
</dbReference>
<dbReference type="Gene3D" id="3.10.20.30">
    <property type="match status" value="1"/>
</dbReference>
<evidence type="ECO:0000313" key="8">
    <source>
        <dbReference type="EMBL" id="MDT0635692.1"/>
    </source>
</evidence>
<comment type="similarity">
    <text evidence="1">Belongs to the adrenodoxin/putidaredoxin family.</text>
</comment>
<comment type="caution">
    <text evidence="8">The sequence shown here is derived from an EMBL/GenBank/DDBJ whole genome shotgun (WGS) entry which is preliminary data.</text>
</comment>
<dbReference type="PROSITE" id="PS51085">
    <property type="entry name" value="2FE2S_FER_2"/>
    <property type="match status" value="1"/>
</dbReference>
<evidence type="ECO:0000256" key="6">
    <source>
        <dbReference type="ARBA" id="ARBA00034078"/>
    </source>
</evidence>
<dbReference type="Proteomes" id="UP001251857">
    <property type="component" value="Unassembled WGS sequence"/>
</dbReference>
<proteinExistence type="inferred from homology"/>
<organism evidence="8 9">
    <name type="scientific">Spectribacter hydrogenoxidans</name>
    <dbReference type="NCBI Taxonomy" id="3075608"/>
    <lineage>
        <taxon>Bacteria</taxon>
        <taxon>Pseudomonadati</taxon>
        <taxon>Pseudomonadota</taxon>
        <taxon>Gammaproteobacteria</taxon>
        <taxon>Salinisphaerales</taxon>
        <taxon>Salinisphaeraceae</taxon>
        <taxon>Spectribacter</taxon>
    </lineage>
</organism>
<dbReference type="CDD" id="cd00207">
    <property type="entry name" value="fer2"/>
    <property type="match status" value="1"/>
</dbReference>
<name>A0ABU3C2D2_9GAMM</name>
<sequence length="106" mass="11527">MPRITFIDFSGASHEVEARTGGTIMEAAIEAMVPGIEGDCGGNCICATCHVYVDPAWLGRLPDPEGDEEAMIEYTSEPEDNSRLTCQLTVTDELDGMVVRVPETQY</sequence>
<evidence type="ECO:0000256" key="1">
    <source>
        <dbReference type="ARBA" id="ARBA00010914"/>
    </source>
</evidence>
<feature type="domain" description="2Fe-2S ferredoxin-type" evidence="7">
    <location>
        <begin position="2"/>
        <end position="105"/>
    </location>
</feature>
<comment type="cofactor">
    <cofactor evidence="6">
        <name>[2Fe-2S] cluster</name>
        <dbReference type="ChEBI" id="CHEBI:190135"/>
    </cofactor>
</comment>
<keyword evidence="2" id="KW-0001">2Fe-2S</keyword>